<keyword evidence="3" id="KW-1185">Reference proteome</keyword>
<dbReference type="InterPro" id="IPR012674">
    <property type="entry name" value="Calycin"/>
</dbReference>
<evidence type="ECO:0000313" key="2">
    <source>
        <dbReference type="EMBL" id="ODM91049.1"/>
    </source>
</evidence>
<feature type="non-terminal residue" evidence="2">
    <location>
        <position position="139"/>
    </location>
</feature>
<protein>
    <submittedName>
        <fullName evidence="2">Uncharacterized protein</fullName>
    </submittedName>
</protein>
<feature type="region of interest" description="Disordered" evidence="1">
    <location>
        <begin position="107"/>
        <end position="139"/>
    </location>
</feature>
<dbReference type="OrthoDB" id="8257766at2759"/>
<organism evidence="2 3">
    <name type="scientific">Orchesella cincta</name>
    <name type="common">Springtail</name>
    <name type="synonym">Podura cincta</name>
    <dbReference type="NCBI Taxonomy" id="48709"/>
    <lineage>
        <taxon>Eukaryota</taxon>
        <taxon>Metazoa</taxon>
        <taxon>Ecdysozoa</taxon>
        <taxon>Arthropoda</taxon>
        <taxon>Hexapoda</taxon>
        <taxon>Collembola</taxon>
        <taxon>Entomobryomorpha</taxon>
        <taxon>Entomobryoidea</taxon>
        <taxon>Orchesellidae</taxon>
        <taxon>Orchesellinae</taxon>
        <taxon>Orchesella</taxon>
    </lineage>
</organism>
<proteinExistence type="predicted"/>
<comment type="caution">
    <text evidence="2">The sequence shown here is derived from an EMBL/GenBank/DDBJ whole genome shotgun (WGS) entry which is preliminary data.</text>
</comment>
<evidence type="ECO:0000313" key="3">
    <source>
        <dbReference type="Proteomes" id="UP000094527"/>
    </source>
</evidence>
<name>A0A1D2MDM4_ORCCI</name>
<feature type="compositionally biased region" description="Low complexity" evidence="1">
    <location>
        <begin position="116"/>
        <end position="139"/>
    </location>
</feature>
<evidence type="ECO:0000256" key="1">
    <source>
        <dbReference type="SAM" id="MobiDB-lite"/>
    </source>
</evidence>
<accession>A0A1D2MDM4</accession>
<dbReference type="Gene3D" id="2.40.128.20">
    <property type="match status" value="1"/>
</dbReference>
<dbReference type="Proteomes" id="UP000094527">
    <property type="component" value="Unassembled WGS sequence"/>
</dbReference>
<sequence length="139" mass="15638">MTRGFEPGRVSMNRLRQPSPGVIDFIRIRNGVEVETSRHTITLTDNQSFIFFTNCNLQTNRRSWDIMSTQPQLSAAVRRRIEQHATAQGFARENFAFMRYDSCRPGVVSGQGGQQEGNRNQRGSSSGGSNISGGRWNKN</sequence>
<gene>
    <name evidence="2" type="ORF">Ocin01_15634</name>
</gene>
<reference evidence="2 3" key="1">
    <citation type="journal article" date="2016" name="Genome Biol. Evol.">
        <title>Gene Family Evolution Reflects Adaptation to Soil Environmental Stressors in the Genome of the Collembolan Orchesella cincta.</title>
        <authorList>
            <person name="Faddeeva-Vakhrusheva A."/>
            <person name="Derks M.F."/>
            <person name="Anvar S.Y."/>
            <person name="Agamennone V."/>
            <person name="Suring W."/>
            <person name="Smit S."/>
            <person name="van Straalen N.M."/>
            <person name="Roelofs D."/>
        </authorList>
    </citation>
    <scope>NUCLEOTIDE SEQUENCE [LARGE SCALE GENOMIC DNA]</scope>
    <source>
        <tissue evidence="2">Mixed pool</tissue>
    </source>
</reference>
<dbReference type="EMBL" id="LJIJ01001690">
    <property type="protein sequence ID" value="ODM91049.1"/>
    <property type="molecule type" value="Genomic_DNA"/>
</dbReference>
<dbReference type="AlphaFoldDB" id="A0A1D2MDM4"/>
<dbReference type="SUPFAM" id="SSF50814">
    <property type="entry name" value="Lipocalins"/>
    <property type="match status" value="1"/>
</dbReference>